<evidence type="ECO:0000256" key="1">
    <source>
        <dbReference type="SAM" id="Phobius"/>
    </source>
</evidence>
<dbReference type="Gene3D" id="3.55.50.30">
    <property type="match status" value="1"/>
</dbReference>
<dbReference type="Pfam" id="PF16344">
    <property type="entry name" value="FecR_C"/>
    <property type="match status" value="1"/>
</dbReference>
<dbReference type="Gene3D" id="2.60.120.1440">
    <property type="match status" value="1"/>
</dbReference>
<dbReference type="RefSeq" id="WP_311682305.1">
    <property type="nucleotide sequence ID" value="NZ_JAVRHM010000004.1"/>
</dbReference>
<evidence type="ECO:0000259" key="2">
    <source>
        <dbReference type="Pfam" id="PF04773"/>
    </source>
</evidence>
<dbReference type="Proteomes" id="UP001261624">
    <property type="component" value="Unassembled WGS sequence"/>
</dbReference>
<feature type="domain" description="Protein FecR C-terminal" evidence="3">
    <location>
        <begin position="216"/>
        <end position="277"/>
    </location>
</feature>
<dbReference type="InterPro" id="IPR012373">
    <property type="entry name" value="Ferrdict_sens_TM"/>
</dbReference>
<keyword evidence="1" id="KW-0812">Transmembrane</keyword>
<sequence>MKNHEFNEEEFEEAWNSPYSTISENEIEDSWSSFKTNIIIDKKSGRNYAKASAAAALLILLFTSYFFLEIYNPVVTIENFAKVDKEVVLPDGSLVLLKKGSEISYKSSFNNTREVELKGEAFFDVITDSIREFKVSTKFTTTIALGTAFLVTEKPGLKDTEVTLFSGRILVSVNGLAKSWALIKGEKFIYKNENAIVKEFNTTLSFDAGDSYKDLNNIELEKLFTFLEKRFGYKFITSAYTLEKRVTLRINKADSLEEILNLLSIINNLNYEINQETKEIGIFSK</sequence>
<dbReference type="InterPro" id="IPR032508">
    <property type="entry name" value="FecR_C"/>
</dbReference>
<dbReference type="Pfam" id="PF04773">
    <property type="entry name" value="FecR"/>
    <property type="match status" value="1"/>
</dbReference>
<feature type="transmembrane region" description="Helical" evidence="1">
    <location>
        <begin position="48"/>
        <end position="68"/>
    </location>
</feature>
<evidence type="ECO:0000259" key="3">
    <source>
        <dbReference type="Pfam" id="PF16344"/>
    </source>
</evidence>
<feature type="domain" description="FecR protein" evidence="2">
    <location>
        <begin position="84"/>
        <end position="169"/>
    </location>
</feature>
<reference evidence="4 5" key="1">
    <citation type="submission" date="2023-09" db="EMBL/GenBank/DDBJ databases">
        <authorList>
            <person name="Rey-Velasco X."/>
        </authorList>
    </citation>
    <scope>NUCLEOTIDE SEQUENCE [LARGE SCALE GENOMIC DNA]</scope>
    <source>
        <strain evidence="4 5">F188</strain>
    </source>
</reference>
<gene>
    <name evidence="4" type="ORF">RM549_04790</name>
</gene>
<dbReference type="PANTHER" id="PTHR30273:SF2">
    <property type="entry name" value="PROTEIN FECR"/>
    <property type="match status" value="1"/>
</dbReference>
<keyword evidence="1" id="KW-0472">Membrane</keyword>
<name>A0ABU3DZC6_9FLAO</name>
<accession>A0ABU3DZC6</accession>
<protein>
    <submittedName>
        <fullName evidence="4">FecR family protein</fullName>
    </submittedName>
</protein>
<evidence type="ECO:0000313" key="4">
    <source>
        <dbReference type="EMBL" id="MDT0689089.1"/>
    </source>
</evidence>
<keyword evidence="1" id="KW-1133">Transmembrane helix</keyword>
<dbReference type="EMBL" id="JAVRHM010000004">
    <property type="protein sequence ID" value="MDT0689089.1"/>
    <property type="molecule type" value="Genomic_DNA"/>
</dbReference>
<evidence type="ECO:0000313" key="5">
    <source>
        <dbReference type="Proteomes" id="UP001261624"/>
    </source>
</evidence>
<dbReference type="PANTHER" id="PTHR30273">
    <property type="entry name" value="PERIPLASMIC SIGNAL SENSOR AND SIGMA FACTOR ACTIVATOR FECR-RELATED"/>
    <property type="match status" value="1"/>
</dbReference>
<organism evidence="4 5">
    <name type="scientific">Autumnicola patrickiae</name>
    <dbReference type="NCBI Taxonomy" id="3075591"/>
    <lineage>
        <taxon>Bacteria</taxon>
        <taxon>Pseudomonadati</taxon>
        <taxon>Bacteroidota</taxon>
        <taxon>Flavobacteriia</taxon>
        <taxon>Flavobacteriales</taxon>
        <taxon>Flavobacteriaceae</taxon>
        <taxon>Autumnicola</taxon>
    </lineage>
</organism>
<dbReference type="InterPro" id="IPR006860">
    <property type="entry name" value="FecR"/>
</dbReference>
<comment type="caution">
    <text evidence="4">The sequence shown here is derived from an EMBL/GenBank/DDBJ whole genome shotgun (WGS) entry which is preliminary data.</text>
</comment>
<proteinExistence type="predicted"/>
<keyword evidence="5" id="KW-1185">Reference proteome</keyword>